<dbReference type="AlphaFoldDB" id="A0A251U9B1"/>
<protein>
    <submittedName>
        <fullName evidence="2">Uncharacterized protein</fullName>
    </submittedName>
</protein>
<gene>
    <name evidence="2" type="ORF">HannXRQ_Chr08g0227921</name>
</gene>
<feature type="compositionally biased region" description="Polar residues" evidence="1">
    <location>
        <begin position="92"/>
        <end position="103"/>
    </location>
</feature>
<name>A0A251U9B1_HELAN</name>
<sequence>MTMMIKLMTVLGIDEGDGDVNGSERRTADSGSAVHGGGGGGTYFRQNLTVAIVVVLLNRLEFWSRVSTRVSHGRMSSGQQGVLTVRVSSSMFGSTRSTGQPGSNPVKPVNSSQLVSHGSGQVVSVSEYAVWFSSSGSVSGPGQNKVNRLSNTVKFGQLQSTQDARVHILGTTSRNDVKLALHRNVKGIRDLARYAMSTRCVGDMRSSNFRGCGSCLDEWQVLSCVFLGYAVEAGACFGICRYGKGTRIRMPYLKHSGID</sequence>
<accession>A0A251U9B1</accession>
<dbReference type="Proteomes" id="UP000215914">
    <property type="component" value="Chromosome 8"/>
</dbReference>
<feature type="region of interest" description="Disordered" evidence="1">
    <location>
        <begin position="17"/>
        <end position="36"/>
    </location>
</feature>
<feature type="region of interest" description="Disordered" evidence="1">
    <location>
        <begin position="92"/>
        <end position="114"/>
    </location>
</feature>
<reference evidence="3" key="1">
    <citation type="journal article" date="2017" name="Nature">
        <title>The sunflower genome provides insights into oil metabolism, flowering and Asterid evolution.</title>
        <authorList>
            <person name="Badouin H."/>
            <person name="Gouzy J."/>
            <person name="Grassa C.J."/>
            <person name="Murat F."/>
            <person name="Staton S.E."/>
            <person name="Cottret L."/>
            <person name="Lelandais-Briere C."/>
            <person name="Owens G.L."/>
            <person name="Carrere S."/>
            <person name="Mayjonade B."/>
            <person name="Legrand L."/>
            <person name="Gill N."/>
            <person name="Kane N.C."/>
            <person name="Bowers J.E."/>
            <person name="Hubner S."/>
            <person name="Bellec A."/>
            <person name="Berard A."/>
            <person name="Berges H."/>
            <person name="Blanchet N."/>
            <person name="Boniface M.C."/>
            <person name="Brunel D."/>
            <person name="Catrice O."/>
            <person name="Chaidir N."/>
            <person name="Claudel C."/>
            <person name="Donnadieu C."/>
            <person name="Faraut T."/>
            <person name="Fievet G."/>
            <person name="Helmstetter N."/>
            <person name="King M."/>
            <person name="Knapp S.J."/>
            <person name="Lai Z."/>
            <person name="Le Paslier M.C."/>
            <person name="Lippi Y."/>
            <person name="Lorenzon L."/>
            <person name="Mandel J.R."/>
            <person name="Marage G."/>
            <person name="Marchand G."/>
            <person name="Marquand E."/>
            <person name="Bret-Mestries E."/>
            <person name="Morien E."/>
            <person name="Nambeesan S."/>
            <person name="Nguyen T."/>
            <person name="Pegot-Espagnet P."/>
            <person name="Pouilly N."/>
            <person name="Raftis F."/>
            <person name="Sallet E."/>
            <person name="Schiex T."/>
            <person name="Thomas J."/>
            <person name="Vandecasteele C."/>
            <person name="Vares D."/>
            <person name="Vear F."/>
            <person name="Vautrin S."/>
            <person name="Crespi M."/>
            <person name="Mangin B."/>
            <person name="Burke J.M."/>
            <person name="Salse J."/>
            <person name="Munos S."/>
            <person name="Vincourt P."/>
            <person name="Rieseberg L.H."/>
            <person name="Langlade N.B."/>
        </authorList>
    </citation>
    <scope>NUCLEOTIDE SEQUENCE [LARGE SCALE GENOMIC DNA]</scope>
    <source>
        <strain evidence="3">cv. SF193</strain>
    </source>
</reference>
<evidence type="ECO:0000313" key="2">
    <source>
        <dbReference type="EMBL" id="OTG18881.1"/>
    </source>
</evidence>
<organism evidence="2 3">
    <name type="scientific">Helianthus annuus</name>
    <name type="common">Common sunflower</name>
    <dbReference type="NCBI Taxonomy" id="4232"/>
    <lineage>
        <taxon>Eukaryota</taxon>
        <taxon>Viridiplantae</taxon>
        <taxon>Streptophyta</taxon>
        <taxon>Embryophyta</taxon>
        <taxon>Tracheophyta</taxon>
        <taxon>Spermatophyta</taxon>
        <taxon>Magnoliopsida</taxon>
        <taxon>eudicotyledons</taxon>
        <taxon>Gunneridae</taxon>
        <taxon>Pentapetalae</taxon>
        <taxon>asterids</taxon>
        <taxon>campanulids</taxon>
        <taxon>Asterales</taxon>
        <taxon>Asteraceae</taxon>
        <taxon>Asteroideae</taxon>
        <taxon>Heliantheae alliance</taxon>
        <taxon>Heliantheae</taxon>
        <taxon>Helianthus</taxon>
    </lineage>
</organism>
<proteinExistence type="predicted"/>
<keyword evidence="3" id="KW-1185">Reference proteome</keyword>
<dbReference type="InParanoid" id="A0A251U9B1"/>
<evidence type="ECO:0000313" key="3">
    <source>
        <dbReference type="Proteomes" id="UP000215914"/>
    </source>
</evidence>
<evidence type="ECO:0000256" key="1">
    <source>
        <dbReference type="SAM" id="MobiDB-lite"/>
    </source>
</evidence>
<dbReference type="EMBL" id="CM007897">
    <property type="protein sequence ID" value="OTG18881.1"/>
    <property type="molecule type" value="Genomic_DNA"/>
</dbReference>